<dbReference type="AlphaFoldDB" id="A0A844KNG8"/>
<evidence type="ECO:0008006" key="8">
    <source>
        <dbReference type="Google" id="ProtNLM"/>
    </source>
</evidence>
<keyword evidence="2 5" id="KW-0812">Transmembrane</keyword>
<feature type="transmembrane region" description="Helical" evidence="5">
    <location>
        <begin position="39"/>
        <end position="56"/>
    </location>
</feature>
<reference evidence="6 7" key="1">
    <citation type="journal article" date="2019" name="Nat. Med.">
        <title>A library of human gut bacterial isolates paired with longitudinal multiomics data enables mechanistic microbiome research.</title>
        <authorList>
            <person name="Poyet M."/>
            <person name="Groussin M."/>
            <person name="Gibbons S.M."/>
            <person name="Avila-Pacheco J."/>
            <person name="Jiang X."/>
            <person name="Kearney S.M."/>
            <person name="Perrotta A.R."/>
            <person name="Berdy B."/>
            <person name="Zhao S."/>
            <person name="Lieberman T.D."/>
            <person name="Swanson P.K."/>
            <person name="Smith M."/>
            <person name="Roesemann S."/>
            <person name="Alexander J.E."/>
            <person name="Rich S.A."/>
            <person name="Livny J."/>
            <person name="Vlamakis H."/>
            <person name="Clish C."/>
            <person name="Bullock K."/>
            <person name="Deik A."/>
            <person name="Scott J."/>
            <person name="Pierce K.A."/>
            <person name="Xavier R.J."/>
            <person name="Alm E.J."/>
        </authorList>
    </citation>
    <scope>NUCLEOTIDE SEQUENCE [LARGE SCALE GENOMIC DNA]</scope>
    <source>
        <strain evidence="6 7">BIOML-A1</strain>
    </source>
</reference>
<evidence type="ECO:0000256" key="3">
    <source>
        <dbReference type="ARBA" id="ARBA00022989"/>
    </source>
</evidence>
<name>A0A844KNG8_9FIRM</name>
<evidence type="ECO:0000313" key="7">
    <source>
        <dbReference type="Proteomes" id="UP000446657"/>
    </source>
</evidence>
<dbReference type="GO" id="GO:0016020">
    <property type="term" value="C:membrane"/>
    <property type="evidence" value="ECO:0007669"/>
    <property type="project" value="UniProtKB-SubCell"/>
</dbReference>
<sequence>MNWKTFFICGLTGWCMEILFTSLGGLLRGDLLLNGHTSIWMFPIYGLAAVIGPLSVRLRHWPVLLRGCFYGAGIMLVEFISGSFLRLFSLCPWDYSRTPYSIFGLVRLDYFPVWVTAGLIFEYILSQKKKHILS</sequence>
<evidence type="ECO:0000256" key="2">
    <source>
        <dbReference type="ARBA" id="ARBA00022692"/>
    </source>
</evidence>
<feature type="transmembrane region" description="Helical" evidence="5">
    <location>
        <begin position="68"/>
        <end position="88"/>
    </location>
</feature>
<feature type="transmembrane region" description="Helical" evidence="5">
    <location>
        <begin position="7"/>
        <end position="27"/>
    </location>
</feature>
<comment type="subcellular location">
    <subcellularLocation>
        <location evidence="1">Membrane</location>
        <topology evidence="1">Multi-pass membrane protein</topology>
    </subcellularLocation>
</comment>
<dbReference type="RefSeq" id="WP_022045779.1">
    <property type="nucleotide sequence ID" value="NZ_JAJCJO010000004.1"/>
</dbReference>
<evidence type="ECO:0000256" key="4">
    <source>
        <dbReference type="ARBA" id="ARBA00023136"/>
    </source>
</evidence>
<proteinExistence type="predicted"/>
<dbReference type="Pfam" id="PF06541">
    <property type="entry name" value="ABC_trans_CmpB"/>
    <property type="match status" value="1"/>
</dbReference>
<keyword evidence="3 5" id="KW-1133">Transmembrane helix</keyword>
<dbReference type="InterPro" id="IPR010540">
    <property type="entry name" value="CmpB_TMEM229"/>
</dbReference>
<evidence type="ECO:0000313" key="6">
    <source>
        <dbReference type="EMBL" id="MTR81323.1"/>
    </source>
</evidence>
<keyword evidence="4 5" id="KW-0472">Membrane</keyword>
<protein>
    <recommendedName>
        <fullName evidence="8">ABC-transporter type IV</fullName>
    </recommendedName>
</protein>
<accession>A0A844KNG8</accession>
<gene>
    <name evidence="6" type="ORF">GMD30_06245</name>
</gene>
<comment type="caution">
    <text evidence="6">The sequence shown here is derived from an EMBL/GenBank/DDBJ whole genome shotgun (WGS) entry which is preliminary data.</text>
</comment>
<evidence type="ECO:0000256" key="1">
    <source>
        <dbReference type="ARBA" id="ARBA00004141"/>
    </source>
</evidence>
<dbReference type="PANTHER" id="PTHR31746">
    <property type="entry name" value="TRANSMEMBRANE PROTEIN 229 FAMILY MEMBER"/>
    <property type="match status" value="1"/>
</dbReference>
<evidence type="ECO:0000256" key="5">
    <source>
        <dbReference type="SAM" id="Phobius"/>
    </source>
</evidence>
<dbReference type="Proteomes" id="UP000446657">
    <property type="component" value="Unassembled WGS sequence"/>
</dbReference>
<organism evidence="6 7">
    <name type="scientific">Roseburia faecis</name>
    <dbReference type="NCBI Taxonomy" id="301302"/>
    <lineage>
        <taxon>Bacteria</taxon>
        <taxon>Bacillati</taxon>
        <taxon>Bacillota</taxon>
        <taxon>Clostridia</taxon>
        <taxon>Lachnospirales</taxon>
        <taxon>Lachnospiraceae</taxon>
        <taxon>Roseburia</taxon>
    </lineage>
</organism>
<feature type="transmembrane region" description="Helical" evidence="5">
    <location>
        <begin position="108"/>
        <end position="125"/>
    </location>
</feature>
<dbReference type="EMBL" id="WNAL01000010">
    <property type="protein sequence ID" value="MTR81323.1"/>
    <property type="molecule type" value="Genomic_DNA"/>
</dbReference>